<dbReference type="EMBL" id="UINC01016719">
    <property type="protein sequence ID" value="SVA69404.1"/>
    <property type="molecule type" value="Genomic_DNA"/>
</dbReference>
<name>A0A381XXA5_9ZZZZ</name>
<feature type="non-terminal residue" evidence="1">
    <location>
        <position position="109"/>
    </location>
</feature>
<protein>
    <submittedName>
        <fullName evidence="1">Uncharacterized protein</fullName>
    </submittedName>
</protein>
<evidence type="ECO:0000313" key="1">
    <source>
        <dbReference type="EMBL" id="SVA69404.1"/>
    </source>
</evidence>
<sequence length="109" mass="11839">MESAGGRLSRPVRRGVCLPPPPVYSRVILIVFFSGWYGGFAPPLQAQQSSVEDIRVLAQRGQIAQQMTAAQVAEARRLAELRQLSRGVEAAPIVDVPGPSREPLPEHVV</sequence>
<gene>
    <name evidence="1" type="ORF">METZ01_LOCUS122258</name>
</gene>
<reference evidence="1" key="1">
    <citation type="submission" date="2018-05" db="EMBL/GenBank/DDBJ databases">
        <authorList>
            <person name="Lanie J.A."/>
            <person name="Ng W.-L."/>
            <person name="Kazmierczak K.M."/>
            <person name="Andrzejewski T.M."/>
            <person name="Davidsen T.M."/>
            <person name="Wayne K.J."/>
            <person name="Tettelin H."/>
            <person name="Glass J.I."/>
            <person name="Rusch D."/>
            <person name="Podicherti R."/>
            <person name="Tsui H.-C.T."/>
            <person name="Winkler M.E."/>
        </authorList>
    </citation>
    <scope>NUCLEOTIDE SEQUENCE</scope>
</reference>
<accession>A0A381XXA5</accession>
<dbReference type="AlphaFoldDB" id="A0A381XXA5"/>
<organism evidence="1">
    <name type="scientific">marine metagenome</name>
    <dbReference type="NCBI Taxonomy" id="408172"/>
    <lineage>
        <taxon>unclassified sequences</taxon>
        <taxon>metagenomes</taxon>
        <taxon>ecological metagenomes</taxon>
    </lineage>
</organism>
<proteinExistence type="predicted"/>